<feature type="domain" description="Pyridoxamine 5'-phosphate oxidase N-terminal" evidence="2">
    <location>
        <begin position="18"/>
        <end position="144"/>
    </location>
</feature>
<dbReference type="EMBL" id="JABFDB010000053">
    <property type="protein sequence ID" value="NYZ25080.1"/>
    <property type="molecule type" value="Genomic_DNA"/>
</dbReference>
<dbReference type="Gene3D" id="3.20.180.10">
    <property type="entry name" value="PNP-oxidase-like"/>
    <property type="match status" value="1"/>
</dbReference>
<dbReference type="PANTHER" id="PTHR13343:SF17">
    <property type="entry name" value="CELLULAR REPRESSOR OF E1A-STIMULATED GENES, ISOFORM A"/>
    <property type="match status" value="1"/>
</dbReference>
<sequence>MRSGETTGGPGERSGHGDAARAVMRATDRAVLTTAQRDAAGWPYPSLVLVALDHDATPLLLISTLADHTLNIAADPRVGLLFDGTAGLEQPLAGARVSVLGHALRSEEPRHRARFLARHPSADIYVGFKDFAVYRVAVERAHLVAGFGRVRWLEAADLLLPPVPQALVDQEGAIVRHMNDDHADALQLYATALLGFPQRDGDGPGWTMTGVDPEGCDLRRGAEVARLPFGQRVAESGEVRAELVRLVRQARAGGGEGVTSAGHPAS</sequence>
<gene>
    <name evidence="4" type="ORF">HND93_35715</name>
</gene>
<dbReference type="RefSeq" id="WP_180286854.1">
    <property type="nucleotide sequence ID" value="NZ_JABFDB010000053.1"/>
</dbReference>
<dbReference type="Pfam" id="PF10615">
    <property type="entry name" value="DUF2470"/>
    <property type="match status" value="1"/>
</dbReference>
<accession>A0ABX2TL48</accession>
<comment type="caution">
    <text evidence="4">The sequence shown here is derived from an EMBL/GenBank/DDBJ whole genome shotgun (WGS) entry which is preliminary data.</text>
</comment>
<dbReference type="Pfam" id="PF01243">
    <property type="entry name" value="PNPOx_N"/>
    <property type="match status" value="1"/>
</dbReference>
<feature type="region of interest" description="Disordered" evidence="1">
    <location>
        <begin position="1"/>
        <end position="20"/>
    </location>
</feature>
<feature type="domain" description="DUF2470" evidence="3">
    <location>
        <begin position="172"/>
        <end position="246"/>
    </location>
</feature>
<dbReference type="SUPFAM" id="SSF50475">
    <property type="entry name" value="FMN-binding split barrel"/>
    <property type="match status" value="1"/>
</dbReference>
<evidence type="ECO:0000313" key="5">
    <source>
        <dbReference type="Proteomes" id="UP000584642"/>
    </source>
</evidence>
<feature type="compositionally biased region" description="Gly residues" evidence="1">
    <location>
        <begin position="1"/>
        <end position="12"/>
    </location>
</feature>
<dbReference type="InterPro" id="IPR019595">
    <property type="entry name" value="DUF2470"/>
</dbReference>
<name>A0ABX2TL48_9PROT</name>
<evidence type="ECO:0000313" key="4">
    <source>
        <dbReference type="EMBL" id="NYZ25080.1"/>
    </source>
</evidence>
<proteinExistence type="predicted"/>
<keyword evidence="5" id="KW-1185">Reference proteome</keyword>
<evidence type="ECO:0000259" key="3">
    <source>
        <dbReference type="Pfam" id="PF10615"/>
    </source>
</evidence>
<dbReference type="Gene3D" id="2.30.110.10">
    <property type="entry name" value="Electron Transport, Fmn-binding Protein, Chain A"/>
    <property type="match status" value="1"/>
</dbReference>
<dbReference type="PANTHER" id="PTHR13343">
    <property type="entry name" value="CREG1 PROTEIN"/>
    <property type="match status" value="1"/>
</dbReference>
<evidence type="ECO:0000259" key="2">
    <source>
        <dbReference type="Pfam" id="PF01243"/>
    </source>
</evidence>
<protein>
    <submittedName>
        <fullName evidence="4">HugZ family protein</fullName>
    </submittedName>
</protein>
<dbReference type="Proteomes" id="UP000584642">
    <property type="component" value="Unassembled WGS sequence"/>
</dbReference>
<dbReference type="InterPro" id="IPR037119">
    <property type="entry name" value="Haem_oxidase_HugZ-like_sf"/>
</dbReference>
<reference evidence="4 5" key="1">
    <citation type="submission" date="2020-05" db="EMBL/GenBank/DDBJ databases">
        <title>Azospirillum oleiclasticum sp. nov, a nitrogen-fixing and heavy crude oil-emulsifying bacterium isolated from the crude oil of Yumen Oilfield.</title>
        <authorList>
            <person name="Wu D."/>
            <person name="Cai M."/>
            <person name="Zhang X."/>
        </authorList>
    </citation>
    <scope>NUCLEOTIDE SEQUENCE [LARGE SCALE GENOMIC DNA]</scope>
    <source>
        <strain evidence="4 5">ROY-1-1-2</strain>
    </source>
</reference>
<evidence type="ECO:0000256" key="1">
    <source>
        <dbReference type="SAM" id="MobiDB-lite"/>
    </source>
</evidence>
<dbReference type="InterPro" id="IPR012349">
    <property type="entry name" value="Split_barrel_FMN-bd"/>
</dbReference>
<dbReference type="InterPro" id="IPR011576">
    <property type="entry name" value="Pyridox_Oxase_N"/>
</dbReference>
<organism evidence="4 5">
    <name type="scientific">Azospirillum oleiclasticum</name>
    <dbReference type="NCBI Taxonomy" id="2735135"/>
    <lineage>
        <taxon>Bacteria</taxon>
        <taxon>Pseudomonadati</taxon>
        <taxon>Pseudomonadota</taxon>
        <taxon>Alphaproteobacteria</taxon>
        <taxon>Rhodospirillales</taxon>
        <taxon>Azospirillaceae</taxon>
        <taxon>Azospirillum</taxon>
    </lineage>
</organism>